<gene>
    <name evidence="2" type="ORF">ACFSBI_11020</name>
</gene>
<feature type="transmembrane region" description="Helical" evidence="1">
    <location>
        <begin position="6"/>
        <end position="29"/>
    </location>
</feature>
<protein>
    <submittedName>
        <fullName evidence="2">Ferric reductase-like transmembrane domain-containing protein</fullName>
    </submittedName>
</protein>
<sequence>MSEALWAVGRASGVVLLVLMTATLLLGVLTRSGRRVLLPRFGVALLHRNVALLSVVFLAVHVLTMVLDSSAKLSLIDLVVPFRTAANPFWYGLGTVALDLAVAVTVTALLRHRIGVRAFKAVHWTAYLLWPMALLHALGSGSDAKAVLITGGLCGLAVAAAVVWRISDRFVEHRSARQAALR</sequence>
<keyword evidence="1" id="KW-0472">Membrane</keyword>
<feature type="transmembrane region" description="Helical" evidence="1">
    <location>
        <begin position="122"/>
        <end position="140"/>
    </location>
</feature>
<dbReference type="RefSeq" id="WP_377934870.1">
    <property type="nucleotide sequence ID" value="NZ_JBHUEA010000016.1"/>
</dbReference>
<proteinExistence type="predicted"/>
<feature type="transmembrane region" description="Helical" evidence="1">
    <location>
        <begin position="89"/>
        <end position="110"/>
    </location>
</feature>
<organism evidence="2 3">
    <name type="scientific">Amnibacterium endophyticum</name>
    <dbReference type="NCBI Taxonomy" id="2109337"/>
    <lineage>
        <taxon>Bacteria</taxon>
        <taxon>Bacillati</taxon>
        <taxon>Actinomycetota</taxon>
        <taxon>Actinomycetes</taxon>
        <taxon>Micrococcales</taxon>
        <taxon>Microbacteriaceae</taxon>
        <taxon>Amnibacterium</taxon>
    </lineage>
</organism>
<dbReference type="EMBL" id="JBHUEA010000016">
    <property type="protein sequence ID" value="MFD1722081.1"/>
    <property type="molecule type" value="Genomic_DNA"/>
</dbReference>
<dbReference type="Proteomes" id="UP001597347">
    <property type="component" value="Unassembled WGS sequence"/>
</dbReference>
<evidence type="ECO:0000313" key="3">
    <source>
        <dbReference type="Proteomes" id="UP001597347"/>
    </source>
</evidence>
<keyword evidence="1" id="KW-1133">Transmembrane helix</keyword>
<feature type="transmembrane region" description="Helical" evidence="1">
    <location>
        <begin position="146"/>
        <end position="167"/>
    </location>
</feature>
<keyword evidence="1" id="KW-0812">Transmembrane</keyword>
<evidence type="ECO:0000313" key="2">
    <source>
        <dbReference type="EMBL" id="MFD1722081.1"/>
    </source>
</evidence>
<name>A0ABW4LIR1_9MICO</name>
<evidence type="ECO:0000256" key="1">
    <source>
        <dbReference type="SAM" id="Phobius"/>
    </source>
</evidence>
<accession>A0ABW4LIR1</accession>
<keyword evidence="3" id="KW-1185">Reference proteome</keyword>
<comment type="caution">
    <text evidence="2">The sequence shown here is derived from an EMBL/GenBank/DDBJ whole genome shotgun (WGS) entry which is preliminary data.</text>
</comment>
<reference evidence="3" key="1">
    <citation type="journal article" date="2019" name="Int. J. Syst. Evol. Microbiol.">
        <title>The Global Catalogue of Microorganisms (GCM) 10K type strain sequencing project: providing services to taxonomists for standard genome sequencing and annotation.</title>
        <authorList>
            <consortium name="The Broad Institute Genomics Platform"/>
            <consortium name="The Broad Institute Genome Sequencing Center for Infectious Disease"/>
            <person name="Wu L."/>
            <person name="Ma J."/>
        </authorList>
    </citation>
    <scope>NUCLEOTIDE SEQUENCE [LARGE SCALE GENOMIC DNA]</scope>
    <source>
        <strain evidence="3">CGMCC 1.12471</strain>
    </source>
</reference>
<feature type="transmembrane region" description="Helical" evidence="1">
    <location>
        <begin position="50"/>
        <end position="69"/>
    </location>
</feature>